<evidence type="ECO:0000256" key="1">
    <source>
        <dbReference type="SAM" id="Phobius"/>
    </source>
</evidence>
<feature type="transmembrane region" description="Helical" evidence="1">
    <location>
        <begin position="221"/>
        <end position="239"/>
    </location>
</feature>
<keyword evidence="1" id="KW-0472">Membrane</keyword>
<name>A0ABR2K5H4_9EUKA</name>
<feature type="transmembrane region" description="Helical" evidence="1">
    <location>
        <begin position="164"/>
        <end position="184"/>
    </location>
</feature>
<comment type="caution">
    <text evidence="2">The sequence shown here is derived from an EMBL/GenBank/DDBJ whole genome shotgun (WGS) entry which is preliminary data.</text>
</comment>
<keyword evidence="1" id="KW-0812">Transmembrane</keyword>
<organism evidence="2 3">
    <name type="scientific">Tritrichomonas musculus</name>
    <dbReference type="NCBI Taxonomy" id="1915356"/>
    <lineage>
        <taxon>Eukaryota</taxon>
        <taxon>Metamonada</taxon>
        <taxon>Parabasalia</taxon>
        <taxon>Tritrichomonadida</taxon>
        <taxon>Tritrichomonadidae</taxon>
        <taxon>Tritrichomonas</taxon>
    </lineage>
</organism>
<sequence length="386" mass="44652">MPQWSRKTLTTLLCSFLGFLFIFNFLASINGPISYYEPFQVTQTGFKLKTVNLKRRSYPVSIIRFSENQTSKLGITIFCNAKQLYSNYLISNAKPFTLGLHNYCPNYSIYVDPITPETSLFFRFQQPQLNAFLIFLKILISAVIFISFFRLFSIGKNLSVLRSVLITQICVVFMLDPFEWISIVFPSLRFLHYIVFSFGWWRCTCEIFSEYIPLVRQKTSLFKFMILIPLSTLILSFLFRNHNNQNSITKMALMILSNFAGLVVPILGFWFIFKAGNTTGSSALIIHILSGVFVMSSIYFIEILMLSFENDINYNFPFVNLTIESSFLGAYAMFQIIFKVGETNDESEQYLPHQQQPGGNQKYEKIEELLESLEAIDDNVKFELTD</sequence>
<gene>
    <name evidence="2" type="ORF">M9Y10_041631</name>
</gene>
<evidence type="ECO:0000313" key="3">
    <source>
        <dbReference type="Proteomes" id="UP001470230"/>
    </source>
</evidence>
<dbReference type="EMBL" id="JAPFFF010000007">
    <property type="protein sequence ID" value="KAK8886171.1"/>
    <property type="molecule type" value="Genomic_DNA"/>
</dbReference>
<keyword evidence="3" id="KW-1185">Reference proteome</keyword>
<accession>A0ABR2K5H4</accession>
<feature type="transmembrane region" description="Helical" evidence="1">
    <location>
        <begin position="131"/>
        <end position="152"/>
    </location>
</feature>
<reference evidence="2 3" key="1">
    <citation type="submission" date="2024-04" db="EMBL/GenBank/DDBJ databases">
        <title>Tritrichomonas musculus Genome.</title>
        <authorList>
            <person name="Alves-Ferreira E."/>
            <person name="Grigg M."/>
            <person name="Lorenzi H."/>
            <person name="Galac M."/>
        </authorList>
    </citation>
    <scope>NUCLEOTIDE SEQUENCE [LARGE SCALE GENOMIC DNA]</scope>
    <source>
        <strain evidence="2 3">EAF2021</strain>
    </source>
</reference>
<keyword evidence="1" id="KW-1133">Transmembrane helix</keyword>
<dbReference type="Proteomes" id="UP001470230">
    <property type="component" value="Unassembled WGS sequence"/>
</dbReference>
<feature type="transmembrane region" description="Helical" evidence="1">
    <location>
        <begin position="251"/>
        <end position="272"/>
    </location>
</feature>
<feature type="transmembrane region" description="Helical" evidence="1">
    <location>
        <begin position="284"/>
        <end position="308"/>
    </location>
</feature>
<feature type="transmembrane region" description="Helical" evidence="1">
    <location>
        <begin position="314"/>
        <end position="334"/>
    </location>
</feature>
<protein>
    <recommendedName>
        <fullName evidence="4">Transmembrane protein</fullName>
    </recommendedName>
</protein>
<evidence type="ECO:0000313" key="2">
    <source>
        <dbReference type="EMBL" id="KAK8886171.1"/>
    </source>
</evidence>
<proteinExistence type="predicted"/>
<evidence type="ECO:0008006" key="4">
    <source>
        <dbReference type="Google" id="ProtNLM"/>
    </source>
</evidence>